<dbReference type="GO" id="GO:0008080">
    <property type="term" value="F:N-acetyltransferase activity"/>
    <property type="evidence" value="ECO:0007669"/>
    <property type="project" value="InterPro"/>
</dbReference>
<gene>
    <name evidence="4" type="ORF">RR46_12796</name>
</gene>
<evidence type="ECO:0000259" key="3">
    <source>
        <dbReference type="PROSITE" id="PS51186"/>
    </source>
</evidence>
<protein>
    <recommendedName>
        <fullName evidence="3">N-acetyltransferase domain-containing protein</fullName>
    </recommendedName>
</protein>
<sequence>MSCEIIIRRAREGDAVQRAELIQMGLLSYQWDSFIYFLFQELTLECVLLGSAVLFIFCGAAPAGCALLLPAAAALVAAAVAVAHRALASAHAQRMRGEMFGLVAEARGPLRLGAPPGPVPIYTELQHCPPTQHDVHSKVVGTLSVSAYRAPGELALDHEVGWLHALAVHTQWRRRGVGRALAGAARRAAAGRGLRALEALTSDLQRPARALLHAQGWQCRGTYDRRLVGAALTLQLARLGLDLPHA</sequence>
<dbReference type="EMBL" id="KQ459601">
    <property type="protein sequence ID" value="KPI93631.1"/>
    <property type="molecule type" value="Genomic_DNA"/>
</dbReference>
<dbReference type="InterPro" id="IPR000182">
    <property type="entry name" value="GNAT_dom"/>
</dbReference>
<feature type="transmembrane region" description="Helical" evidence="2">
    <location>
        <begin position="34"/>
        <end position="58"/>
    </location>
</feature>
<keyword evidence="2" id="KW-1133">Transmembrane helix</keyword>
<evidence type="ECO:0000313" key="5">
    <source>
        <dbReference type="Proteomes" id="UP000053268"/>
    </source>
</evidence>
<keyword evidence="2" id="KW-0812">Transmembrane</keyword>
<keyword evidence="5" id="KW-1185">Reference proteome</keyword>
<dbReference type="AlphaFoldDB" id="A0A194PJM7"/>
<dbReference type="Pfam" id="PF00583">
    <property type="entry name" value="Acetyltransf_1"/>
    <property type="match status" value="1"/>
</dbReference>
<dbReference type="PROSITE" id="PS51186">
    <property type="entry name" value="GNAT"/>
    <property type="match status" value="1"/>
</dbReference>
<dbReference type="Gene3D" id="3.40.630.30">
    <property type="match status" value="1"/>
</dbReference>
<reference evidence="4 5" key="1">
    <citation type="journal article" date="2015" name="Nat. Commun.">
        <title>Outbred genome sequencing and CRISPR/Cas9 gene editing in butterflies.</title>
        <authorList>
            <person name="Li X."/>
            <person name="Fan D."/>
            <person name="Zhang W."/>
            <person name="Liu G."/>
            <person name="Zhang L."/>
            <person name="Zhao L."/>
            <person name="Fang X."/>
            <person name="Chen L."/>
            <person name="Dong Y."/>
            <person name="Chen Y."/>
            <person name="Ding Y."/>
            <person name="Zhao R."/>
            <person name="Feng M."/>
            <person name="Zhu Y."/>
            <person name="Feng Y."/>
            <person name="Jiang X."/>
            <person name="Zhu D."/>
            <person name="Xiang H."/>
            <person name="Feng X."/>
            <person name="Li S."/>
            <person name="Wang J."/>
            <person name="Zhang G."/>
            <person name="Kronforst M.R."/>
            <person name="Wang W."/>
        </authorList>
    </citation>
    <scope>NUCLEOTIDE SEQUENCE [LARGE SCALE GENOMIC DNA]</scope>
    <source>
        <strain evidence="4">Ya'a_city_454_Px</strain>
        <tissue evidence="4">Whole body</tissue>
    </source>
</reference>
<evidence type="ECO:0000256" key="2">
    <source>
        <dbReference type="SAM" id="Phobius"/>
    </source>
</evidence>
<proteinExistence type="predicted"/>
<evidence type="ECO:0000256" key="1">
    <source>
        <dbReference type="ARBA" id="ARBA00022679"/>
    </source>
</evidence>
<dbReference type="InterPro" id="IPR050769">
    <property type="entry name" value="NAT_camello-type"/>
</dbReference>
<feature type="domain" description="N-acetyltransferase" evidence="3">
    <location>
        <begin position="82"/>
        <end position="239"/>
    </location>
</feature>
<name>A0A194PJM7_PAPXU</name>
<dbReference type="PANTHER" id="PTHR13947:SF37">
    <property type="entry name" value="LD18367P"/>
    <property type="match status" value="1"/>
</dbReference>
<accession>A0A194PJM7</accession>
<evidence type="ECO:0000313" key="4">
    <source>
        <dbReference type="EMBL" id="KPI93631.1"/>
    </source>
</evidence>
<dbReference type="Proteomes" id="UP000053268">
    <property type="component" value="Unassembled WGS sequence"/>
</dbReference>
<organism evidence="4 5">
    <name type="scientific">Papilio xuthus</name>
    <name type="common">Asian swallowtail butterfly</name>
    <dbReference type="NCBI Taxonomy" id="66420"/>
    <lineage>
        <taxon>Eukaryota</taxon>
        <taxon>Metazoa</taxon>
        <taxon>Ecdysozoa</taxon>
        <taxon>Arthropoda</taxon>
        <taxon>Hexapoda</taxon>
        <taxon>Insecta</taxon>
        <taxon>Pterygota</taxon>
        <taxon>Neoptera</taxon>
        <taxon>Endopterygota</taxon>
        <taxon>Lepidoptera</taxon>
        <taxon>Glossata</taxon>
        <taxon>Ditrysia</taxon>
        <taxon>Papilionoidea</taxon>
        <taxon>Papilionidae</taxon>
        <taxon>Papilioninae</taxon>
        <taxon>Papilio</taxon>
    </lineage>
</organism>
<keyword evidence="2" id="KW-0472">Membrane</keyword>
<keyword evidence="1" id="KW-0808">Transferase</keyword>
<dbReference type="SUPFAM" id="SSF55729">
    <property type="entry name" value="Acyl-CoA N-acyltransferases (Nat)"/>
    <property type="match status" value="1"/>
</dbReference>
<feature type="transmembrane region" description="Helical" evidence="2">
    <location>
        <begin position="65"/>
        <end position="87"/>
    </location>
</feature>
<dbReference type="PANTHER" id="PTHR13947">
    <property type="entry name" value="GNAT FAMILY N-ACETYLTRANSFERASE"/>
    <property type="match status" value="1"/>
</dbReference>
<dbReference type="InterPro" id="IPR016181">
    <property type="entry name" value="Acyl_CoA_acyltransferase"/>
</dbReference>